<dbReference type="PhylomeDB" id="A7RZI7"/>
<dbReference type="SUPFAM" id="SSF47616">
    <property type="entry name" value="GST C-terminal domain-like"/>
    <property type="match status" value="1"/>
</dbReference>
<dbReference type="PANTHER" id="PTHR12289">
    <property type="entry name" value="METAXIN RELATED"/>
    <property type="match status" value="1"/>
</dbReference>
<evidence type="ECO:0000259" key="3">
    <source>
        <dbReference type="Pfam" id="PF17172"/>
    </source>
</evidence>
<dbReference type="Pfam" id="PF17171">
    <property type="entry name" value="GST_C_6"/>
    <property type="match status" value="1"/>
</dbReference>
<name>A7RZI7_NEMVE</name>
<dbReference type="SUPFAM" id="SSF52833">
    <property type="entry name" value="Thioredoxin-like"/>
    <property type="match status" value="1"/>
</dbReference>
<dbReference type="InParanoid" id="A7RZI7"/>
<feature type="non-terminal residue" evidence="4">
    <location>
        <position position="1"/>
    </location>
</feature>
<dbReference type="Pfam" id="PF17172">
    <property type="entry name" value="GST_N_4"/>
    <property type="match status" value="1"/>
</dbReference>
<dbReference type="Gene3D" id="1.20.1050.10">
    <property type="match status" value="1"/>
</dbReference>
<dbReference type="AlphaFoldDB" id="A7RZI7"/>
<dbReference type="Gene3D" id="3.40.30.10">
    <property type="entry name" value="Glutaredoxin"/>
    <property type="match status" value="1"/>
</dbReference>
<evidence type="ECO:0000313" key="5">
    <source>
        <dbReference type="Proteomes" id="UP000001593"/>
    </source>
</evidence>
<dbReference type="eggNOG" id="KOG4244">
    <property type="taxonomic scope" value="Eukaryota"/>
</dbReference>
<feature type="non-terminal residue" evidence="4">
    <location>
        <position position="230"/>
    </location>
</feature>
<feature type="domain" description="Metaxin glutathione S-transferase" evidence="2">
    <location>
        <begin position="159"/>
        <end position="222"/>
    </location>
</feature>
<dbReference type="PANTHER" id="PTHR12289:SF41">
    <property type="entry name" value="FAILED AXON CONNECTIONS-RELATED"/>
    <property type="match status" value="1"/>
</dbReference>
<dbReference type="OMA" id="YSRWKDE"/>
<dbReference type="GO" id="GO:0005737">
    <property type="term" value="C:cytoplasm"/>
    <property type="evidence" value="ECO:0000318"/>
    <property type="project" value="GO_Central"/>
</dbReference>
<comment type="similarity">
    <text evidence="1">Belongs to the FAX family.</text>
</comment>
<dbReference type="SFLD" id="SFLDG01200">
    <property type="entry name" value="SUF1.1"/>
    <property type="match status" value="1"/>
</dbReference>
<dbReference type="EMBL" id="DS469557">
    <property type="protein sequence ID" value="EDO43101.1"/>
    <property type="molecule type" value="Genomic_DNA"/>
</dbReference>
<organism evidence="4 5">
    <name type="scientific">Nematostella vectensis</name>
    <name type="common">Starlet sea anemone</name>
    <dbReference type="NCBI Taxonomy" id="45351"/>
    <lineage>
        <taxon>Eukaryota</taxon>
        <taxon>Metazoa</taxon>
        <taxon>Cnidaria</taxon>
        <taxon>Anthozoa</taxon>
        <taxon>Hexacorallia</taxon>
        <taxon>Actiniaria</taxon>
        <taxon>Edwardsiidae</taxon>
        <taxon>Nematostella</taxon>
    </lineage>
</organism>
<dbReference type="SFLD" id="SFLDS00019">
    <property type="entry name" value="Glutathione_Transferase_(cytos"/>
    <property type="match status" value="1"/>
</dbReference>
<keyword evidence="5" id="KW-1185">Reference proteome</keyword>
<accession>A7RZI7</accession>
<dbReference type="CDD" id="cd03193">
    <property type="entry name" value="GST_C_Metaxin"/>
    <property type="match status" value="1"/>
</dbReference>
<protein>
    <recommendedName>
        <fullName evidence="6">Failed axon connections homolog</fullName>
    </recommendedName>
</protein>
<dbReference type="InterPro" id="IPR033468">
    <property type="entry name" value="Metaxin_GST"/>
</dbReference>
<dbReference type="Proteomes" id="UP000001593">
    <property type="component" value="Unassembled WGS sequence"/>
</dbReference>
<reference evidence="4 5" key="1">
    <citation type="journal article" date="2007" name="Science">
        <title>Sea anemone genome reveals ancestral eumetazoan gene repertoire and genomic organization.</title>
        <authorList>
            <person name="Putnam N.H."/>
            <person name="Srivastava M."/>
            <person name="Hellsten U."/>
            <person name="Dirks B."/>
            <person name="Chapman J."/>
            <person name="Salamov A."/>
            <person name="Terry A."/>
            <person name="Shapiro H."/>
            <person name="Lindquist E."/>
            <person name="Kapitonov V.V."/>
            <person name="Jurka J."/>
            <person name="Genikhovich G."/>
            <person name="Grigoriev I.V."/>
            <person name="Lucas S.M."/>
            <person name="Steele R.E."/>
            <person name="Finnerty J.R."/>
            <person name="Technau U."/>
            <person name="Martindale M.Q."/>
            <person name="Rokhsar D.S."/>
        </authorList>
    </citation>
    <scope>NUCLEOTIDE SEQUENCE [LARGE SCALE GENOMIC DNA]</scope>
    <source>
        <strain evidence="5">CH2 X CH6</strain>
    </source>
</reference>
<dbReference type="InterPro" id="IPR036249">
    <property type="entry name" value="Thioredoxin-like_sf"/>
</dbReference>
<evidence type="ECO:0008006" key="6">
    <source>
        <dbReference type="Google" id="ProtNLM"/>
    </source>
</evidence>
<sequence>VILHQHPPGPTIPGFLPNSLKLETYLRMVKIPYENFYESKLGSSKEKVPFIEYQGDKVQDTNFCIKYLNKKFNVDPDAHLSAEQKAMCHAIQAMAEENTYWSLAYYRWVDNYQETKKYYSNLAPVYKDLRPKLDQNKCIKCMQAHGIGKHTKEEIYAIAEEDLRAMSALLGEKEFFMDSEPCTLDCTMFGLLACFVYGTEESPQNKLIREELKNLADFCDRMKLNYWLDW</sequence>
<dbReference type="InterPro" id="IPR026928">
    <property type="entry name" value="FAX/IsoI-like"/>
</dbReference>
<dbReference type="InterPro" id="IPR040079">
    <property type="entry name" value="Glutathione_S-Trfase"/>
</dbReference>
<dbReference type="InterPro" id="IPR012336">
    <property type="entry name" value="Thioredoxin-like_fold"/>
</dbReference>
<dbReference type="InterPro" id="IPR036282">
    <property type="entry name" value="Glutathione-S-Trfase_C_sf"/>
</dbReference>
<feature type="domain" description="Thioredoxin-like fold" evidence="3">
    <location>
        <begin position="17"/>
        <end position="111"/>
    </location>
</feature>
<proteinExistence type="inferred from homology"/>
<evidence type="ECO:0000313" key="4">
    <source>
        <dbReference type="EMBL" id="EDO43101.1"/>
    </source>
</evidence>
<evidence type="ECO:0000256" key="1">
    <source>
        <dbReference type="ARBA" id="ARBA00006475"/>
    </source>
</evidence>
<gene>
    <name evidence="4" type="ORF">NEMVEDRAFT_v1g98829</name>
</gene>
<dbReference type="HOGENOM" id="CLU_044137_1_0_1"/>
<dbReference type="SFLD" id="SFLDG01180">
    <property type="entry name" value="SUF1"/>
    <property type="match status" value="1"/>
</dbReference>
<dbReference type="InterPro" id="IPR050931">
    <property type="entry name" value="Mito_Protein_Transport_Metaxin"/>
</dbReference>
<evidence type="ECO:0000259" key="2">
    <source>
        <dbReference type="Pfam" id="PF17171"/>
    </source>
</evidence>